<dbReference type="EMBL" id="BROD01000001">
    <property type="protein sequence ID" value="GKX67241.1"/>
    <property type="molecule type" value="Genomic_DNA"/>
</dbReference>
<name>A0ACB5RDS4_9CLOT</name>
<reference evidence="1" key="1">
    <citation type="journal article" date="2025" name="Int. J. Syst. Evol. Microbiol.">
        <title>Inconstantimicrobium mannanitabidum sp. nov., a novel member of the family Clostridiaceae isolated from anoxic soil under the treatment of reductive soil disinfestation.</title>
        <authorList>
            <person name="Ueki A."/>
            <person name="Tonouchi A."/>
            <person name="Honma S."/>
            <person name="Kaku N."/>
            <person name="Ueki K."/>
        </authorList>
    </citation>
    <scope>NUCLEOTIDE SEQUENCE</scope>
    <source>
        <strain evidence="1">TW13</strain>
    </source>
</reference>
<comment type="caution">
    <text evidence="1">The sequence shown here is derived from an EMBL/GenBank/DDBJ whole genome shotgun (WGS) entry which is preliminary data.</text>
</comment>
<keyword evidence="2" id="KW-1185">Reference proteome</keyword>
<gene>
    <name evidence="1" type="ORF">rsdtw13_24990</name>
</gene>
<keyword evidence="1" id="KW-0808">Transferase</keyword>
<sequence length="209" mass="23697">MSSKQYFDNIATSWNGMRSEYFQDELSEKLIENINPESRILADLGCGTGFISLKLAQKNPDIVFAVDQSSNMLKELRKASTKLELNNLYPIRSTLTDLALFDESVDAITINMALHHVIEANKAIKEMYRVLKSSGKVIISDVYKHDGQWAKEEMFDEWLGFKEEQIEFWLEDAGFQDINIIDTGLKAKGHSSKGEYTETGIFIATAVKI</sequence>
<keyword evidence="1" id="KW-0489">Methyltransferase</keyword>
<proteinExistence type="predicted"/>
<protein>
    <submittedName>
        <fullName evidence="1">SAM-dependent methyltransferase</fullName>
    </submittedName>
</protein>
<organism evidence="1 2">
    <name type="scientific">Inconstantimicrobium mannanitabidum</name>
    <dbReference type="NCBI Taxonomy" id="1604901"/>
    <lineage>
        <taxon>Bacteria</taxon>
        <taxon>Bacillati</taxon>
        <taxon>Bacillota</taxon>
        <taxon>Clostridia</taxon>
        <taxon>Eubacteriales</taxon>
        <taxon>Clostridiaceae</taxon>
        <taxon>Inconstantimicrobium</taxon>
    </lineage>
</organism>
<accession>A0ACB5RDS4</accession>
<evidence type="ECO:0000313" key="1">
    <source>
        <dbReference type="EMBL" id="GKX67241.1"/>
    </source>
</evidence>
<evidence type="ECO:0000313" key="2">
    <source>
        <dbReference type="Proteomes" id="UP001058074"/>
    </source>
</evidence>
<dbReference type="Proteomes" id="UP001058074">
    <property type="component" value="Unassembled WGS sequence"/>
</dbReference>